<accession>A0AAE9ID93</accession>
<dbReference type="EMBL" id="CP097770">
    <property type="protein sequence ID" value="URJ51237.2"/>
    <property type="molecule type" value="Genomic_DNA"/>
</dbReference>
<sequence length="43" mass="4775">MNEENRPFSRSADAEGAKANFDANQRKLHSEECLAYGVRSATC</sequence>
<proteinExistence type="predicted"/>
<evidence type="ECO:0000313" key="3">
    <source>
        <dbReference type="Proteomes" id="UP001055784"/>
    </source>
</evidence>
<dbReference type="Proteomes" id="UP001055784">
    <property type="component" value="Chromosome"/>
</dbReference>
<evidence type="ECO:0000256" key="1">
    <source>
        <dbReference type="SAM" id="MobiDB-lite"/>
    </source>
</evidence>
<reference evidence="2" key="1">
    <citation type="submission" date="2022-11" db="EMBL/GenBank/DDBJ databases">
        <authorList>
            <person name="Vasilchenko N.G."/>
            <person name="Prazdnova E.V."/>
            <person name="Gorovtsov A.V."/>
            <person name="Chistyakov V.A."/>
            <person name="Pak M.L."/>
        </authorList>
    </citation>
    <scope>NUCLEOTIDE SEQUENCE</scope>
    <source>
        <strain evidence="2">R 4.5</strain>
    </source>
</reference>
<feature type="region of interest" description="Disordered" evidence="1">
    <location>
        <begin position="1"/>
        <end position="23"/>
    </location>
</feature>
<organism evidence="2 3">
    <name type="scientific">Paenibacillus polymyxa</name>
    <name type="common">Bacillus polymyxa</name>
    <dbReference type="NCBI Taxonomy" id="1406"/>
    <lineage>
        <taxon>Bacteria</taxon>
        <taxon>Bacillati</taxon>
        <taxon>Bacillota</taxon>
        <taxon>Bacilli</taxon>
        <taxon>Bacillales</taxon>
        <taxon>Paenibacillaceae</taxon>
        <taxon>Paenibacillus</taxon>
    </lineage>
</organism>
<dbReference type="AlphaFoldDB" id="A0AAE9ID93"/>
<gene>
    <name evidence="2" type="ORF">MF626_000642</name>
</gene>
<evidence type="ECO:0000313" key="2">
    <source>
        <dbReference type="EMBL" id="URJ51237.2"/>
    </source>
</evidence>
<protein>
    <submittedName>
        <fullName evidence="2">Uncharacterized protein</fullName>
    </submittedName>
</protein>
<name>A0AAE9ID93_PAEPO</name>
<feature type="compositionally biased region" description="Basic and acidic residues" evidence="1">
    <location>
        <begin position="1"/>
        <end position="16"/>
    </location>
</feature>